<dbReference type="Proteomes" id="UP000886998">
    <property type="component" value="Unassembled WGS sequence"/>
</dbReference>
<dbReference type="AlphaFoldDB" id="A0A8X7CK81"/>
<feature type="compositionally biased region" description="Polar residues" evidence="1">
    <location>
        <begin position="144"/>
        <end position="168"/>
    </location>
</feature>
<proteinExistence type="predicted"/>
<reference evidence="3" key="1">
    <citation type="submission" date="2020-08" db="EMBL/GenBank/DDBJ databases">
        <title>Multicomponent nature underlies the extraordinary mechanical properties of spider dragline silk.</title>
        <authorList>
            <person name="Kono N."/>
            <person name="Nakamura H."/>
            <person name="Mori M."/>
            <person name="Yoshida Y."/>
            <person name="Ohtoshi R."/>
            <person name="Malay A.D."/>
            <person name="Moran D.A.P."/>
            <person name="Tomita M."/>
            <person name="Numata K."/>
            <person name="Arakawa K."/>
        </authorList>
    </citation>
    <scope>NUCLEOTIDE SEQUENCE</scope>
</reference>
<sequence length="168" mass="18832">MPHLVNGSANQRTIRRWEEKGKNTRKRVRRGQRGDYFSGVSTSGGANFREMTADGIRQCLSQMCGVISERTGRFCRNTLNCSMHDVVQRREVRDLFLGSAVEPPLADDVQIDVDTVDEGSIVPLWYTNQRAPRRNSSHAETHAGPNSSRSIGSRQEDFPSTSGHGSYY</sequence>
<accession>A0A8X7CK81</accession>
<dbReference type="Pfam" id="PF08313">
    <property type="entry name" value="SCA7"/>
    <property type="match status" value="1"/>
</dbReference>
<gene>
    <name evidence="3" type="primary">NCL1_52420</name>
    <name evidence="3" type="ORF">TNIN_447591</name>
</gene>
<name>A0A8X7CK81_9ARAC</name>
<organism evidence="3 4">
    <name type="scientific">Trichonephila inaurata madagascariensis</name>
    <dbReference type="NCBI Taxonomy" id="2747483"/>
    <lineage>
        <taxon>Eukaryota</taxon>
        <taxon>Metazoa</taxon>
        <taxon>Ecdysozoa</taxon>
        <taxon>Arthropoda</taxon>
        <taxon>Chelicerata</taxon>
        <taxon>Arachnida</taxon>
        <taxon>Araneae</taxon>
        <taxon>Araneomorphae</taxon>
        <taxon>Entelegynae</taxon>
        <taxon>Araneoidea</taxon>
        <taxon>Nephilidae</taxon>
        <taxon>Trichonephila</taxon>
        <taxon>Trichonephila inaurata</taxon>
    </lineage>
</organism>
<evidence type="ECO:0000313" key="3">
    <source>
        <dbReference type="EMBL" id="GFY76144.1"/>
    </source>
</evidence>
<feature type="region of interest" description="Disordered" evidence="1">
    <location>
        <begin position="127"/>
        <end position="168"/>
    </location>
</feature>
<dbReference type="Gene3D" id="6.10.140.1270">
    <property type="match status" value="1"/>
</dbReference>
<feature type="domain" description="SCA7" evidence="2">
    <location>
        <begin position="51"/>
        <end position="117"/>
    </location>
</feature>
<comment type="caution">
    <text evidence="3">The sequence shown here is derived from an EMBL/GenBank/DDBJ whole genome shotgun (WGS) entry which is preliminary data.</text>
</comment>
<dbReference type="PROSITE" id="PS51505">
    <property type="entry name" value="SCA7"/>
    <property type="match status" value="1"/>
</dbReference>
<keyword evidence="4" id="KW-1185">Reference proteome</keyword>
<dbReference type="EMBL" id="BMAV01021792">
    <property type="protein sequence ID" value="GFY76144.1"/>
    <property type="molecule type" value="Genomic_DNA"/>
</dbReference>
<evidence type="ECO:0000313" key="4">
    <source>
        <dbReference type="Proteomes" id="UP000886998"/>
    </source>
</evidence>
<dbReference type="InterPro" id="IPR013243">
    <property type="entry name" value="SCA7_dom"/>
</dbReference>
<evidence type="ECO:0000259" key="2">
    <source>
        <dbReference type="PROSITE" id="PS51505"/>
    </source>
</evidence>
<evidence type="ECO:0000256" key="1">
    <source>
        <dbReference type="SAM" id="MobiDB-lite"/>
    </source>
</evidence>
<dbReference type="OrthoDB" id="6430665at2759"/>
<protein>
    <submittedName>
        <fullName evidence="3">SCA7 domain-containing protein</fullName>
    </submittedName>
</protein>